<comment type="caution">
    <text evidence="1">The sequence shown here is derived from an EMBL/GenBank/DDBJ whole genome shotgun (WGS) entry which is preliminary data.</text>
</comment>
<protein>
    <recommendedName>
        <fullName evidence="3">T4 beta protein</fullName>
    </recommendedName>
</protein>
<reference evidence="1" key="1">
    <citation type="submission" date="2020-10" db="EMBL/GenBank/DDBJ databases">
        <title>Diversity and distribution of actinomycetes associated with coral in the coast of Hainan.</title>
        <authorList>
            <person name="Li F."/>
        </authorList>
    </citation>
    <scope>NUCLEOTIDE SEQUENCE</scope>
    <source>
        <strain evidence="1">HNM0983</strain>
    </source>
</reference>
<dbReference type="Pfam" id="PF14350">
    <property type="entry name" value="Beta_protein"/>
    <property type="match status" value="1"/>
</dbReference>
<evidence type="ECO:0008006" key="3">
    <source>
        <dbReference type="Google" id="ProtNLM"/>
    </source>
</evidence>
<gene>
    <name evidence="1" type="ORF">IQ251_18390</name>
</gene>
<dbReference type="RefSeq" id="WP_193930078.1">
    <property type="nucleotide sequence ID" value="NZ_JADEYC010000042.1"/>
</dbReference>
<evidence type="ECO:0000313" key="1">
    <source>
        <dbReference type="EMBL" id="MBE9376425.1"/>
    </source>
</evidence>
<keyword evidence="2" id="KW-1185">Reference proteome</keyword>
<organism evidence="1 2">
    <name type="scientific">Saccharopolyspora montiporae</name>
    <dbReference type="NCBI Taxonomy" id="2781240"/>
    <lineage>
        <taxon>Bacteria</taxon>
        <taxon>Bacillati</taxon>
        <taxon>Actinomycetota</taxon>
        <taxon>Actinomycetes</taxon>
        <taxon>Pseudonocardiales</taxon>
        <taxon>Pseudonocardiaceae</taxon>
        <taxon>Saccharopolyspora</taxon>
    </lineage>
</organism>
<dbReference type="AlphaFoldDB" id="A0A929BCU4"/>
<dbReference type="Proteomes" id="UP000598360">
    <property type="component" value="Unassembled WGS sequence"/>
</dbReference>
<evidence type="ECO:0000313" key="2">
    <source>
        <dbReference type="Proteomes" id="UP000598360"/>
    </source>
</evidence>
<dbReference type="InterPro" id="IPR025683">
    <property type="entry name" value="Protein_beta"/>
</dbReference>
<name>A0A929BCU4_9PSEU</name>
<accession>A0A929BCU4</accession>
<sequence>MLKAEAAPLIAVKSKEGELEALTNTSEINGHVRIMVELIGNLAPAGGNAKKVVDAAVQAALSGNPLWIDTTWLTSDTPFGGSVHEVLEQLDHDIEDNLNERLHEFDGPCLIPVVPAQADLKELHPARMLLEHQHRPVVIRARNVAAGRDLADAIEYVATVLRLAPEDLHVVLDEAYTPAVHEHHVDALAHRIDGLSGLNCASMTVLAGSTPLKRANFETRTRPRPEVLLRDAVQRYSRRALAYGDYGVVHPIPHLSKGAARSPNPYIHYTVPGETLSIARRIPNRVNGAPPRGASEHYFREVADELVGRSEFAGPKFSWGDRVLDSCMSTPITPIGRSTKWIALATSHHVVHLARRLDNERPETTHEGGTTPSR</sequence>
<proteinExistence type="predicted"/>
<dbReference type="EMBL" id="JADEYC010000042">
    <property type="protein sequence ID" value="MBE9376425.1"/>
    <property type="molecule type" value="Genomic_DNA"/>
</dbReference>